<evidence type="ECO:0000313" key="3">
    <source>
        <dbReference type="Proteomes" id="UP000756921"/>
    </source>
</evidence>
<keyword evidence="3" id="KW-1185">Reference proteome</keyword>
<feature type="region of interest" description="Disordered" evidence="1">
    <location>
        <begin position="54"/>
        <end position="122"/>
    </location>
</feature>
<feature type="compositionally biased region" description="Low complexity" evidence="1">
    <location>
        <begin position="81"/>
        <end position="109"/>
    </location>
</feature>
<dbReference type="AlphaFoldDB" id="A0A9P6GET2"/>
<comment type="caution">
    <text evidence="2">The sequence shown here is derived from an EMBL/GenBank/DDBJ whole genome shotgun (WGS) entry which is preliminary data.</text>
</comment>
<evidence type="ECO:0000256" key="1">
    <source>
        <dbReference type="SAM" id="MobiDB-lite"/>
    </source>
</evidence>
<reference evidence="2" key="1">
    <citation type="journal article" date="2020" name="Mol. Plant Microbe Interact.">
        <title>Genome Sequence of the Biocontrol Agent Coniothyrium minitans strain Conio (IMI 134523).</title>
        <authorList>
            <person name="Patel D."/>
            <person name="Shittu T.A."/>
            <person name="Baroncelli R."/>
            <person name="Muthumeenakshi S."/>
            <person name="Osborne T.H."/>
            <person name="Janganan T.K."/>
            <person name="Sreenivasaprasad S."/>
        </authorList>
    </citation>
    <scope>NUCLEOTIDE SEQUENCE</scope>
    <source>
        <strain evidence="2">Conio</strain>
    </source>
</reference>
<protein>
    <submittedName>
        <fullName evidence="2">Uncharacterized protein</fullName>
    </submittedName>
</protein>
<gene>
    <name evidence="2" type="ORF">PMIN01_07234</name>
</gene>
<dbReference type="Proteomes" id="UP000756921">
    <property type="component" value="Unassembled WGS sequence"/>
</dbReference>
<proteinExistence type="predicted"/>
<organism evidence="2 3">
    <name type="scientific">Paraphaeosphaeria minitans</name>
    <dbReference type="NCBI Taxonomy" id="565426"/>
    <lineage>
        <taxon>Eukaryota</taxon>
        <taxon>Fungi</taxon>
        <taxon>Dikarya</taxon>
        <taxon>Ascomycota</taxon>
        <taxon>Pezizomycotina</taxon>
        <taxon>Dothideomycetes</taxon>
        <taxon>Pleosporomycetidae</taxon>
        <taxon>Pleosporales</taxon>
        <taxon>Massarineae</taxon>
        <taxon>Didymosphaeriaceae</taxon>
        <taxon>Paraphaeosphaeria</taxon>
    </lineage>
</organism>
<feature type="compositionally biased region" description="Polar residues" evidence="1">
    <location>
        <begin position="54"/>
        <end position="64"/>
    </location>
</feature>
<sequence length="152" mass="15826">MFASQLLAMVAPSTITLRADDDILYGKGRYQLIKCTSIDELEAFRKKTPFVQCSATSAPTSSPLQAPAPIPPRNKPALSKSAAGTPSSSPIPTPASSAGTSECHKSSSVCPPPSPCPQATVGASAPLGIVEDFLSASFSIDYSHDWTSSQLQ</sequence>
<evidence type="ECO:0000313" key="2">
    <source>
        <dbReference type="EMBL" id="KAF9734331.1"/>
    </source>
</evidence>
<name>A0A9P6GET2_9PLEO</name>
<dbReference type="OrthoDB" id="4831122at2759"/>
<accession>A0A9P6GET2</accession>
<dbReference type="EMBL" id="WJXW01000007">
    <property type="protein sequence ID" value="KAF9734331.1"/>
    <property type="molecule type" value="Genomic_DNA"/>
</dbReference>